<gene>
    <name evidence="2" type="ORF">GBAR_LOCUS29555</name>
</gene>
<dbReference type="InterPro" id="IPR051418">
    <property type="entry name" value="Spondin/Thrombospondin_T1"/>
</dbReference>
<dbReference type="AlphaFoldDB" id="A0AA35TUA6"/>
<evidence type="ECO:0000313" key="3">
    <source>
        <dbReference type="Proteomes" id="UP001174909"/>
    </source>
</evidence>
<evidence type="ECO:0000313" key="2">
    <source>
        <dbReference type="EMBL" id="CAI8054077.1"/>
    </source>
</evidence>
<dbReference type="Gene3D" id="2.20.100.10">
    <property type="entry name" value="Thrombospondin type-1 (TSP1) repeat"/>
    <property type="match status" value="1"/>
</dbReference>
<dbReference type="Gene3D" id="4.10.1080.10">
    <property type="entry name" value="TSP type-3 repeat"/>
    <property type="match status" value="1"/>
</dbReference>
<reference evidence="2" key="1">
    <citation type="submission" date="2023-03" db="EMBL/GenBank/DDBJ databases">
        <authorList>
            <person name="Steffen K."/>
            <person name="Cardenas P."/>
        </authorList>
    </citation>
    <scope>NUCLEOTIDE SEQUENCE</scope>
</reference>
<proteinExistence type="predicted"/>
<dbReference type="SUPFAM" id="SSF82895">
    <property type="entry name" value="TSP-1 type 1 repeat"/>
    <property type="match status" value="1"/>
</dbReference>
<evidence type="ECO:0000256" key="1">
    <source>
        <dbReference type="SAM" id="SignalP"/>
    </source>
</evidence>
<dbReference type="InterPro" id="IPR028974">
    <property type="entry name" value="TSP_type-3_rpt"/>
</dbReference>
<sequence>MSGMHKVCLIVIVLLVVQGTHGNTLGVPPSLREMWAELMEGTSTTAGVCGKGCYVEIAGTTHFFEYQYFDKTNPCKEYICDTASGSVVTLPITCADDQPCASQTQKVFLPGKCCPQCRGEDDVPRVTEWSEWTKCSETCGQGQRARSRTCIVPENVPNVGDCSGVPLLEFGTCNHPALLTVNGSMEGVASVGILWQWDTTVYTNHHTGTTVRGRDCPVDCEWEYGECDSCSVTCGKGNHFCQPIITQQPQHGGRECPDFVRPMESHDYWSAQILDLAHSACPKGYHECTKKVGKKNIEACLRDAVDTNCECLLESRSRSLDYDGDYIRNECDNCVKVINPGQEDRDNNTVGDSCDFMDAREQDLDGPNLKEIAAAIMEKLVEMYYNK</sequence>
<dbReference type="SMART" id="SM00209">
    <property type="entry name" value="TSP1"/>
    <property type="match status" value="1"/>
</dbReference>
<feature type="chain" id="PRO_5041427332" evidence="1">
    <location>
        <begin position="23"/>
        <end position="387"/>
    </location>
</feature>
<dbReference type="SUPFAM" id="SSF103647">
    <property type="entry name" value="TSP type-3 repeat"/>
    <property type="match status" value="1"/>
</dbReference>
<dbReference type="GO" id="GO:0005509">
    <property type="term" value="F:calcium ion binding"/>
    <property type="evidence" value="ECO:0007669"/>
    <property type="project" value="InterPro"/>
</dbReference>
<name>A0AA35TUA6_GEOBA</name>
<keyword evidence="2" id="KW-0675">Receptor</keyword>
<dbReference type="PANTHER" id="PTHR11311:SF15">
    <property type="entry name" value="SPONDIN-2"/>
    <property type="match status" value="1"/>
</dbReference>
<dbReference type="EMBL" id="CASHTH010004141">
    <property type="protein sequence ID" value="CAI8054077.1"/>
    <property type="molecule type" value="Genomic_DNA"/>
</dbReference>
<dbReference type="InterPro" id="IPR036383">
    <property type="entry name" value="TSP1_rpt_sf"/>
</dbReference>
<accession>A0AA35TUA6</accession>
<keyword evidence="3" id="KW-1185">Reference proteome</keyword>
<feature type="signal peptide" evidence="1">
    <location>
        <begin position="1"/>
        <end position="22"/>
    </location>
</feature>
<comment type="caution">
    <text evidence="2">The sequence shown here is derived from an EMBL/GenBank/DDBJ whole genome shotgun (WGS) entry which is preliminary data.</text>
</comment>
<organism evidence="2 3">
    <name type="scientific">Geodia barretti</name>
    <name type="common">Barrett's horny sponge</name>
    <dbReference type="NCBI Taxonomy" id="519541"/>
    <lineage>
        <taxon>Eukaryota</taxon>
        <taxon>Metazoa</taxon>
        <taxon>Porifera</taxon>
        <taxon>Demospongiae</taxon>
        <taxon>Heteroscleromorpha</taxon>
        <taxon>Tetractinellida</taxon>
        <taxon>Astrophorina</taxon>
        <taxon>Geodiidae</taxon>
        <taxon>Geodia</taxon>
    </lineage>
</organism>
<dbReference type="PANTHER" id="PTHR11311">
    <property type="entry name" value="SPONDIN"/>
    <property type="match status" value="1"/>
</dbReference>
<dbReference type="Proteomes" id="UP001174909">
    <property type="component" value="Unassembled WGS sequence"/>
</dbReference>
<dbReference type="PROSITE" id="PS50092">
    <property type="entry name" value="TSP1"/>
    <property type="match status" value="1"/>
</dbReference>
<dbReference type="InterPro" id="IPR000884">
    <property type="entry name" value="TSP1_rpt"/>
</dbReference>
<dbReference type="Pfam" id="PF00090">
    <property type="entry name" value="TSP_1"/>
    <property type="match status" value="2"/>
</dbReference>
<keyword evidence="1" id="KW-0732">Signal</keyword>
<protein>
    <submittedName>
        <fullName evidence="2">Adhesion G protein-coupled receptor B3</fullName>
    </submittedName>
</protein>